<proteinExistence type="predicted"/>
<evidence type="ECO:0008006" key="3">
    <source>
        <dbReference type="Google" id="ProtNLM"/>
    </source>
</evidence>
<dbReference type="PANTHER" id="PTHR34023:SF4">
    <property type="entry name" value="RNASE H TYPE-1 DOMAIN-CONTAINING PROTEIN"/>
    <property type="match status" value="1"/>
</dbReference>
<sequence length="126" mass="14315">MLMDCVIMERLGAAISGVARGPSGDWLFGFKMAIRVTYTSQIKGKAILKELAVVSNVFEIQLINDLCFRDWQVKFKNIRRINNKVADRLAKTISDNIDRLVVLEDLPSEINILMEEHICLTVFVES</sequence>
<reference evidence="1 2" key="1">
    <citation type="journal article" date="2019" name="Genome Biol. Evol.">
        <title>Insights into the evolution of the New World diploid cottons (Gossypium, subgenus Houzingenia) based on genome sequencing.</title>
        <authorList>
            <person name="Grover C.E."/>
            <person name="Arick M.A. 2nd"/>
            <person name="Thrash A."/>
            <person name="Conover J.L."/>
            <person name="Sanders W.S."/>
            <person name="Peterson D.G."/>
            <person name="Frelichowski J.E."/>
            <person name="Scheffler J.A."/>
            <person name="Scheffler B.E."/>
            <person name="Wendel J.F."/>
        </authorList>
    </citation>
    <scope>NUCLEOTIDE SEQUENCE [LARGE SCALE GENOMIC DNA]</scope>
    <source>
        <strain evidence="1">57</strain>
        <tissue evidence="1">Leaf</tissue>
    </source>
</reference>
<dbReference type="OrthoDB" id="10286146at2759"/>
<feature type="non-terminal residue" evidence="1">
    <location>
        <position position="1"/>
    </location>
</feature>
<dbReference type="EMBL" id="JABFAB010000009">
    <property type="protein sequence ID" value="MBA0660708.1"/>
    <property type="molecule type" value="Genomic_DNA"/>
</dbReference>
<protein>
    <recommendedName>
        <fullName evidence="3">RNase H type-1 domain-containing protein</fullName>
    </recommendedName>
</protein>
<dbReference type="AlphaFoldDB" id="A0A7J8VD16"/>
<organism evidence="1 2">
    <name type="scientific">Gossypium klotzschianum</name>
    <dbReference type="NCBI Taxonomy" id="34286"/>
    <lineage>
        <taxon>Eukaryota</taxon>
        <taxon>Viridiplantae</taxon>
        <taxon>Streptophyta</taxon>
        <taxon>Embryophyta</taxon>
        <taxon>Tracheophyta</taxon>
        <taxon>Spermatophyta</taxon>
        <taxon>Magnoliopsida</taxon>
        <taxon>eudicotyledons</taxon>
        <taxon>Gunneridae</taxon>
        <taxon>Pentapetalae</taxon>
        <taxon>rosids</taxon>
        <taxon>malvids</taxon>
        <taxon>Malvales</taxon>
        <taxon>Malvaceae</taxon>
        <taxon>Malvoideae</taxon>
        <taxon>Gossypium</taxon>
    </lineage>
</organism>
<evidence type="ECO:0000313" key="1">
    <source>
        <dbReference type="EMBL" id="MBA0660708.1"/>
    </source>
</evidence>
<name>A0A7J8VD16_9ROSI</name>
<evidence type="ECO:0000313" key="2">
    <source>
        <dbReference type="Proteomes" id="UP000593573"/>
    </source>
</evidence>
<dbReference type="Proteomes" id="UP000593573">
    <property type="component" value="Unassembled WGS sequence"/>
</dbReference>
<accession>A0A7J8VD16</accession>
<keyword evidence="2" id="KW-1185">Reference proteome</keyword>
<comment type="caution">
    <text evidence="1">The sequence shown here is derived from an EMBL/GenBank/DDBJ whole genome shotgun (WGS) entry which is preliminary data.</text>
</comment>
<gene>
    <name evidence="1" type="ORF">Goklo_012681</name>
</gene>
<dbReference type="PANTHER" id="PTHR34023">
    <property type="entry name" value="RNASE H DOMAIN-CONTAINING PROTEIN"/>
    <property type="match status" value="1"/>
</dbReference>